<evidence type="ECO:0000256" key="1">
    <source>
        <dbReference type="ARBA" id="ARBA00022553"/>
    </source>
</evidence>
<dbReference type="InterPro" id="IPR050595">
    <property type="entry name" value="Bact_response_regulator"/>
</dbReference>
<comment type="caution">
    <text evidence="4">The sequence shown here is derived from an EMBL/GenBank/DDBJ whole genome shotgun (WGS) entry which is preliminary data.</text>
</comment>
<dbReference type="SMART" id="SM00448">
    <property type="entry name" value="REC"/>
    <property type="match status" value="1"/>
</dbReference>
<keyword evidence="1 2" id="KW-0597">Phosphoprotein</keyword>
<evidence type="ECO:0000259" key="3">
    <source>
        <dbReference type="PROSITE" id="PS50110"/>
    </source>
</evidence>
<proteinExistence type="predicted"/>
<dbReference type="RefSeq" id="WP_157400035.1">
    <property type="nucleotide sequence ID" value="NZ_WSEL01000009.1"/>
</dbReference>
<dbReference type="Gene3D" id="3.40.50.2300">
    <property type="match status" value="1"/>
</dbReference>
<protein>
    <submittedName>
        <fullName evidence="4">Response regulator</fullName>
    </submittedName>
</protein>
<dbReference type="Pfam" id="PF00072">
    <property type="entry name" value="Response_reg"/>
    <property type="match status" value="1"/>
</dbReference>
<organism evidence="4 5">
    <name type="scientific">Ramlibacter pinisoli</name>
    <dbReference type="NCBI Taxonomy" id="2682844"/>
    <lineage>
        <taxon>Bacteria</taxon>
        <taxon>Pseudomonadati</taxon>
        <taxon>Pseudomonadota</taxon>
        <taxon>Betaproteobacteria</taxon>
        <taxon>Burkholderiales</taxon>
        <taxon>Comamonadaceae</taxon>
        <taxon>Ramlibacter</taxon>
    </lineage>
</organism>
<reference evidence="4 5" key="1">
    <citation type="submission" date="2019-12" db="EMBL/GenBank/DDBJ databases">
        <authorList>
            <person name="Huq M.A."/>
        </authorList>
    </citation>
    <scope>NUCLEOTIDE SEQUENCE [LARGE SCALE GENOMIC DNA]</scope>
    <source>
        <strain evidence="4 5">MAH-25</strain>
    </source>
</reference>
<evidence type="ECO:0000313" key="4">
    <source>
        <dbReference type="EMBL" id="MVQ32041.1"/>
    </source>
</evidence>
<dbReference type="PROSITE" id="PS50110">
    <property type="entry name" value="RESPONSE_REGULATORY"/>
    <property type="match status" value="1"/>
</dbReference>
<dbReference type="GO" id="GO:0000160">
    <property type="term" value="P:phosphorelay signal transduction system"/>
    <property type="evidence" value="ECO:0007669"/>
    <property type="project" value="InterPro"/>
</dbReference>
<dbReference type="PANTHER" id="PTHR44591:SF22">
    <property type="entry name" value="CHEY SUBFAMILY"/>
    <property type="match status" value="1"/>
</dbReference>
<name>A0A6N8IYF3_9BURK</name>
<sequence>MGQSPTTLVVEHHRDCREVLVLALELSGFRVLAARTGGEALACLHDHTPQSIVIDTALPDRDAIDVVRVLRANQRFDHTTVVLAGTWIPEPDRSAAVAAGVDAVLIKPFAVEDLLDRVSLARRRAPHGHS</sequence>
<evidence type="ECO:0000313" key="5">
    <source>
        <dbReference type="Proteomes" id="UP000469385"/>
    </source>
</evidence>
<dbReference type="InterPro" id="IPR001789">
    <property type="entry name" value="Sig_transdc_resp-reg_receiver"/>
</dbReference>
<dbReference type="Proteomes" id="UP000469385">
    <property type="component" value="Unassembled WGS sequence"/>
</dbReference>
<accession>A0A6N8IYF3</accession>
<gene>
    <name evidence="4" type="ORF">GON04_21455</name>
</gene>
<dbReference type="InterPro" id="IPR011006">
    <property type="entry name" value="CheY-like_superfamily"/>
</dbReference>
<feature type="modified residue" description="4-aspartylphosphate" evidence="2">
    <location>
        <position position="55"/>
    </location>
</feature>
<evidence type="ECO:0000256" key="2">
    <source>
        <dbReference type="PROSITE-ProRule" id="PRU00169"/>
    </source>
</evidence>
<dbReference type="SUPFAM" id="SSF52172">
    <property type="entry name" value="CheY-like"/>
    <property type="match status" value="1"/>
</dbReference>
<dbReference type="EMBL" id="WSEL01000009">
    <property type="protein sequence ID" value="MVQ32041.1"/>
    <property type="molecule type" value="Genomic_DNA"/>
</dbReference>
<dbReference type="AlphaFoldDB" id="A0A6N8IYF3"/>
<keyword evidence="5" id="KW-1185">Reference proteome</keyword>
<feature type="domain" description="Response regulatory" evidence="3">
    <location>
        <begin position="6"/>
        <end position="122"/>
    </location>
</feature>
<dbReference type="PANTHER" id="PTHR44591">
    <property type="entry name" value="STRESS RESPONSE REGULATOR PROTEIN 1"/>
    <property type="match status" value="1"/>
</dbReference>